<proteinExistence type="predicted"/>
<evidence type="ECO:0000313" key="6">
    <source>
        <dbReference type="EMBL" id="CAB4909677.1"/>
    </source>
</evidence>
<keyword evidence="1" id="KW-0378">Hydrolase</keyword>
<accession>A0A6J7N6J5</accession>
<dbReference type="EMBL" id="CAEZYR010000059">
    <property type="protein sequence ID" value="CAB4748802.1"/>
    <property type="molecule type" value="Genomic_DNA"/>
</dbReference>
<feature type="domain" description="Alpha/beta hydrolase fold-3" evidence="3">
    <location>
        <begin position="96"/>
        <end position="154"/>
    </location>
</feature>
<dbReference type="InterPro" id="IPR013094">
    <property type="entry name" value="AB_hydrolase_3"/>
</dbReference>
<dbReference type="InterPro" id="IPR050300">
    <property type="entry name" value="GDXG_lipolytic_enzyme"/>
</dbReference>
<dbReference type="PANTHER" id="PTHR48081:SF8">
    <property type="entry name" value="ALPHA_BETA HYDROLASE FOLD-3 DOMAIN-CONTAINING PROTEIN-RELATED"/>
    <property type="match status" value="1"/>
</dbReference>
<reference evidence="7" key="1">
    <citation type="submission" date="2020-05" db="EMBL/GenBank/DDBJ databases">
        <authorList>
            <person name="Chiriac C."/>
            <person name="Salcher M."/>
            <person name="Ghai R."/>
            <person name="Kavagutti S V."/>
        </authorList>
    </citation>
    <scope>NUCLEOTIDE SEQUENCE</scope>
</reference>
<evidence type="ECO:0000313" key="7">
    <source>
        <dbReference type="EMBL" id="CAB4986602.1"/>
    </source>
</evidence>
<evidence type="ECO:0000313" key="5">
    <source>
        <dbReference type="EMBL" id="CAB4820682.1"/>
    </source>
</evidence>
<feature type="region of interest" description="Disordered" evidence="2">
    <location>
        <begin position="38"/>
        <end position="69"/>
    </location>
</feature>
<dbReference type="Pfam" id="PF07859">
    <property type="entry name" value="Abhydrolase_3"/>
    <property type="match status" value="1"/>
</dbReference>
<gene>
    <name evidence="4" type="ORF">UFOPK2754_01680</name>
    <name evidence="5" type="ORF">UFOPK3139_00681</name>
    <name evidence="6" type="ORF">UFOPK3543_01410</name>
    <name evidence="7" type="ORF">UFOPK3967_00730</name>
</gene>
<dbReference type="InterPro" id="IPR029058">
    <property type="entry name" value="AB_hydrolase_fold"/>
</dbReference>
<evidence type="ECO:0000256" key="1">
    <source>
        <dbReference type="ARBA" id="ARBA00022801"/>
    </source>
</evidence>
<evidence type="ECO:0000256" key="2">
    <source>
        <dbReference type="SAM" id="MobiDB-lite"/>
    </source>
</evidence>
<dbReference type="GO" id="GO:0016787">
    <property type="term" value="F:hydrolase activity"/>
    <property type="evidence" value="ECO:0007669"/>
    <property type="project" value="UniProtKB-KW"/>
</dbReference>
<dbReference type="Gene3D" id="3.40.50.1820">
    <property type="entry name" value="alpha/beta hydrolase"/>
    <property type="match status" value="1"/>
</dbReference>
<dbReference type="EMBL" id="CAFBMH010000046">
    <property type="protein sequence ID" value="CAB4909677.1"/>
    <property type="molecule type" value="Genomic_DNA"/>
</dbReference>
<sequence>MPGIDHGAHVQAPVDEQLGAGAAARVVGHEECDRRGDLAGLRRSLQRQPPVAARNAPPRTPALRDDWRALRDMSDGTEIPVRWYDPAHDRGVGPAVVYLHGGGMIAGSVPGYAADSGVPFLSVDYRIAPEHPHPTPVEDCFAAVSWLLEHANEQASGRVHERTEM</sequence>
<evidence type="ECO:0000313" key="4">
    <source>
        <dbReference type="EMBL" id="CAB4748802.1"/>
    </source>
</evidence>
<dbReference type="AlphaFoldDB" id="A0A6J7N6J5"/>
<dbReference type="EMBL" id="CAFABA010000018">
    <property type="protein sequence ID" value="CAB4820682.1"/>
    <property type="molecule type" value="Genomic_DNA"/>
</dbReference>
<name>A0A6J7N6J5_9ZZZZ</name>
<dbReference type="EMBL" id="CAFBOS010000031">
    <property type="protein sequence ID" value="CAB4986602.1"/>
    <property type="molecule type" value="Genomic_DNA"/>
</dbReference>
<evidence type="ECO:0000259" key="3">
    <source>
        <dbReference type="Pfam" id="PF07859"/>
    </source>
</evidence>
<organism evidence="7">
    <name type="scientific">freshwater metagenome</name>
    <dbReference type="NCBI Taxonomy" id="449393"/>
    <lineage>
        <taxon>unclassified sequences</taxon>
        <taxon>metagenomes</taxon>
        <taxon>ecological metagenomes</taxon>
    </lineage>
</organism>
<protein>
    <submittedName>
        <fullName evidence="7">Unannotated protein</fullName>
    </submittedName>
</protein>
<dbReference type="PANTHER" id="PTHR48081">
    <property type="entry name" value="AB HYDROLASE SUPERFAMILY PROTEIN C4A8.06C"/>
    <property type="match status" value="1"/>
</dbReference>
<dbReference type="SUPFAM" id="SSF53474">
    <property type="entry name" value="alpha/beta-Hydrolases"/>
    <property type="match status" value="1"/>
</dbReference>